<keyword evidence="3" id="KW-0732">Signal</keyword>
<feature type="chain" id="PRO_5035826691" evidence="3">
    <location>
        <begin position="26"/>
        <end position="164"/>
    </location>
</feature>
<keyword evidence="2" id="KW-1133">Transmembrane helix</keyword>
<name>A0A8R1DS32_CAEJA</name>
<protein>
    <submittedName>
        <fullName evidence="4">Uncharacterized protein</fullName>
    </submittedName>
</protein>
<feature type="region of interest" description="Disordered" evidence="1">
    <location>
        <begin position="50"/>
        <end position="75"/>
    </location>
</feature>
<keyword evidence="2" id="KW-0812">Transmembrane</keyword>
<accession>A0A8R1DS32</accession>
<feature type="signal peptide" evidence="3">
    <location>
        <begin position="1"/>
        <end position="25"/>
    </location>
</feature>
<evidence type="ECO:0000256" key="2">
    <source>
        <dbReference type="SAM" id="Phobius"/>
    </source>
</evidence>
<feature type="compositionally biased region" description="Basic and acidic residues" evidence="1">
    <location>
        <begin position="116"/>
        <end position="127"/>
    </location>
</feature>
<proteinExistence type="predicted"/>
<feature type="region of interest" description="Disordered" evidence="1">
    <location>
        <begin position="98"/>
        <end position="128"/>
    </location>
</feature>
<evidence type="ECO:0000313" key="4">
    <source>
        <dbReference type="EnsemblMetazoa" id="CJA09376.1"/>
    </source>
</evidence>
<keyword evidence="5" id="KW-1185">Reference proteome</keyword>
<evidence type="ECO:0000256" key="1">
    <source>
        <dbReference type="SAM" id="MobiDB-lite"/>
    </source>
</evidence>
<evidence type="ECO:0000313" key="5">
    <source>
        <dbReference type="Proteomes" id="UP000005237"/>
    </source>
</evidence>
<keyword evidence="2" id="KW-0472">Membrane</keyword>
<feature type="transmembrane region" description="Helical" evidence="2">
    <location>
        <begin position="139"/>
        <end position="158"/>
    </location>
</feature>
<evidence type="ECO:0000256" key="3">
    <source>
        <dbReference type="SAM" id="SignalP"/>
    </source>
</evidence>
<dbReference type="AlphaFoldDB" id="A0A8R1DS32"/>
<reference evidence="5" key="1">
    <citation type="submission" date="2010-08" db="EMBL/GenBank/DDBJ databases">
        <authorList>
            <consortium name="Caenorhabditis japonica Sequencing Consortium"/>
            <person name="Wilson R.K."/>
        </authorList>
    </citation>
    <scope>NUCLEOTIDE SEQUENCE [LARGE SCALE GENOMIC DNA]</scope>
    <source>
        <strain evidence="5">DF5081</strain>
    </source>
</reference>
<feature type="compositionally biased region" description="Basic and acidic residues" evidence="1">
    <location>
        <begin position="50"/>
        <end position="71"/>
    </location>
</feature>
<dbReference type="EnsemblMetazoa" id="CJA09376.1">
    <property type="protein sequence ID" value="CJA09376.1"/>
    <property type="gene ID" value="WBGene00128579"/>
</dbReference>
<organism evidence="4 5">
    <name type="scientific">Caenorhabditis japonica</name>
    <dbReference type="NCBI Taxonomy" id="281687"/>
    <lineage>
        <taxon>Eukaryota</taxon>
        <taxon>Metazoa</taxon>
        <taxon>Ecdysozoa</taxon>
        <taxon>Nematoda</taxon>
        <taxon>Chromadorea</taxon>
        <taxon>Rhabditida</taxon>
        <taxon>Rhabditina</taxon>
        <taxon>Rhabditomorpha</taxon>
        <taxon>Rhabditoidea</taxon>
        <taxon>Rhabditidae</taxon>
        <taxon>Peloderinae</taxon>
        <taxon>Caenorhabditis</taxon>
    </lineage>
</organism>
<reference evidence="4" key="2">
    <citation type="submission" date="2022-06" db="UniProtKB">
        <authorList>
            <consortium name="EnsemblMetazoa"/>
        </authorList>
    </citation>
    <scope>IDENTIFICATION</scope>
    <source>
        <strain evidence="4">DF5081</strain>
    </source>
</reference>
<dbReference type="Proteomes" id="UP000005237">
    <property type="component" value="Unassembled WGS sequence"/>
</dbReference>
<sequence length="164" mass="18782">MSLFTWMLFLLFVLISMIIAHSSSSDSSEHRQKDKHSEWFDDLDEHKRKDKEHNDDKILEERSETTEKTTEDATTTSLPIALTGFWYATSKTTKNTEYVTAQPDGKGCGDSSGRTGESDKDESRHAENPFFTTPRSIDVWDRLLVLAAFPICFFAVMLKAEMFQ</sequence>